<dbReference type="PANTHER" id="PTHR47992">
    <property type="entry name" value="PROTEIN PHOSPHATASE"/>
    <property type="match status" value="1"/>
</dbReference>
<dbReference type="InterPro" id="IPR015655">
    <property type="entry name" value="PP2C"/>
</dbReference>
<dbReference type="Pfam" id="PF13672">
    <property type="entry name" value="PP2C_2"/>
    <property type="match status" value="1"/>
</dbReference>
<proteinExistence type="predicted"/>
<sequence length="237" mass="26848">MRFVHRTHKGNIREINEDYYYVPKEDGNLFILADGMGGHLAGETASKMAVETVVEELSKKEFKSTEELIESLKEAVRKSNEIVYKKSLEELNLRGMGTTISIVYVYDNKFFYTNVGDSRIYRIDGSIEQITRDDSFVNYLVDLGEITEEEAKEHPKKNVITRAIGTSENLIPEVMSFDLNSGKILMCSDGLSNMVSNEEMLKVLQNEELEDSADELLEKALKAGGIDNITFIIIEIK</sequence>
<dbReference type="SMART" id="SM00332">
    <property type="entry name" value="PP2Cc"/>
    <property type="match status" value="1"/>
</dbReference>
<dbReference type="OrthoDB" id="9801841at2"/>
<organism evidence="2 3">
    <name type="scientific">Peptoniphilus asaccharolyticus DSM 20463</name>
    <dbReference type="NCBI Taxonomy" id="573058"/>
    <lineage>
        <taxon>Bacteria</taxon>
        <taxon>Bacillati</taxon>
        <taxon>Bacillota</taxon>
        <taxon>Tissierellia</taxon>
        <taxon>Tissierellales</taxon>
        <taxon>Peptoniphilaceae</taxon>
        <taxon>Peptoniphilus</taxon>
    </lineage>
</organism>
<dbReference type="PROSITE" id="PS51746">
    <property type="entry name" value="PPM_2"/>
    <property type="match status" value="1"/>
</dbReference>
<dbReference type="EMBL" id="FWWR01000009">
    <property type="protein sequence ID" value="SMB85254.1"/>
    <property type="molecule type" value="Genomic_DNA"/>
</dbReference>
<dbReference type="AlphaFoldDB" id="A0A1W1UX29"/>
<reference evidence="3" key="1">
    <citation type="submission" date="2017-04" db="EMBL/GenBank/DDBJ databases">
        <authorList>
            <person name="Varghese N."/>
            <person name="Submissions S."/>
        </authorList>
    </citation>
    <scope>NUCLEOTIDE SEQUENCE [LARGE SCALE GENOMIC DNA]</scope>
    <source>
        <strain evidence="3">DSM 20463</strain>
    </source>
</reference>
<dbReference type="Proteomes" id="UP000192368">
    <property type="component" value="Unassembled WGS sequence"/>
</dbReference>
<evidence type="ECO:0000313" key="2">
    <source>
        <dbReference type="EMBL" id="SMB85254.1"/>
    </source>
</evidence>
<dbReference type="GO" id="GO:0004722">
    <property type="term" value="F:protein serine/threonine phosphatase activity"/>
    <property type="evidence" value="ECO:0007669"/>
    <property type="project" value="InterPro"/>
</dbReference>
<evidence type="ECO:0000313" key="3">
    <source>
        <dbReference type="Proteomes" id="UP000192368"/>
    </source>
</evidence>
<keyword evidence="3" id="KW-1185">Reference proteome</keyword>
<dbReference type="InterPro" id="IPR001932">
    <property type="entry name" value="PPM-type_phosphatase-like_dom"/>
</dbReference>
<dbReference type="STRING" id="573058.SAMN00017477_0774"/>
<dbReference type="InterPro" id="IPR036457">
    <property type="entry name" value="PPM-type-like_dom_sf"/>
</dbReference>
<feature type="domain" description="PPM-type phosphatase" evidence="1">
    <location>
        <begin position="1"/>
        <end position="236"/>
    </location>
</feature>
<dbReference type="RefSeq" id="WP_084230421.1">
    <property type="nucleotide sequence ID" value="NZ_FWWR01000009.1"/>
</dbReference>
<dbReference type="SUPFAM" id="SSF81606">
    <property type="entry name" value="PP2C-like"/>
    <property type="match status" value="1"/>
</dbReference>
<dbReference type="CDD" id="cd00143">
    <property type="entry name" value="PP2Cc"/>
    <property type="match status" value="1"/>
</dbReference>
<name>A0A1W1UX29_PEPAS</name>
<dbReference type="SMART" id="SM00331">
    <property type="entry name" value="PP2C_SIG"/>
    <property type="match status" value="1"/>
</dbReference>
<dbReference type="Gene3D" id="3.60.40.10">
    <property type="entry name" value="PPM-type phosphatase domain"/>
    <property type="match status" value="1"/>
</dbReference>
<evidence type="ECO:0000259" key="1">
    <source>
        <dbReference type="PROSITE" id="PS51746"/>
    </source>
</evidence>
<protein>
    <submittedName>
        <fullName evidence="2">Protein phosphatase</fullName>
    </submittedName>
</protein>
<gene>
    <name evidence="2" type="ORF">SAMN00017477_0774</name>
</gene>
<accession>A0A1W1UX29</accession>
<dbReference type="NCBIfam" id="NF033484">
    <property type="entry name" value="Stp1_PP2C_phos"/>
    <property type="match status" value="1"/>
</dbReference>